<evidence type="ECO:0000256" key="1">
    <source>
        <dbReference type="ARBA" id="ARBA00004200"/>
    </source>
</evidence>
<dbReference type="VEuPathDB" id="VectorBase:CQUJHB005412"/>
<evidence type="ECO:0000256" key="10">
    <source>
        <dbReference type="ARBA" id="ARBA00023140"/>
    </source>
</evidence>
<evidence type="ECO:0000313" key="14">
    <source>
        <dbReference type="Proteomes" id="UP000002320"/>
    </source>
</evidence>
<dbReference type="GO" id="GO:0005741">
    <property type="term" value="C:mitochondrial outer membrane"/>
    <property type="evidence" value="ECO:0007669"/>
    <property type="project" value="UniProtKB-SubCell"/>
</dbReference>
<evidence type="ECO:0000313" key="12">
    <source>
        <dbReference type="EMBL" id="EDS44399.1"/>
    </source>
</evidence>
<reference evidence="12" key="1">
    <citation type="submission" date="2007-03" db="EMBL/GenBank/DDBJ databases">
        <title>Annotation of Culex pipiens quinquefasciatus.</title>
        <authorList>
            <consortium name="The Broad Institute Genome Sequencing Platform"/>
            <person name="Atkinson P.W."/>
            <person name="Hemingway J."/>
            <person name="Christensen B.M."/>
            <person name="Higgs S."/>
            <person name="Kodira C."/>
            <person name="Hannick L."/>
            <person name="Megy K."/>
            <person name="O'Leary S."/>
            <person name="Pearson M."/>
            <person name="Haas B.J."/>
            <person name="Mauceli E."/>
            <person name="Wortman J.R."/>
            <person name="Lee N.H."/>
            <person name="Guigo R."/>
            <person name="Stanke M."/>
            <person name="Alvarado L."/>
            <person name="Amedeo P."/>
            <person name="Antoine C.H."/>
            <person name="Arensburger P."/>
            <person name="Bidwell S.L."/>
            <person name="Crawford M."/>
            <person name="Camaro F."/>
            <person name="Devon K."/>
            <person name="Engels R."/>
            <person name="Hammond M."/>
            <person name="Howarth C."/>
            <person name="Koehrsen M."/>
            <person name="Lawson D."/>
            <person name="Montgomery P."/>
            <person name="Nene V."/>
            <person name="Nusbaum C."/>
            <person name="Puiu D."/>
            <person name="Romero-Severson J."/>
            <person name="Severson D.W."/>
            <person name="Shumway M."/>
            <person name="Sisk P."/>
            <person name="Stolte C."/>
            <person name="Zeng Q."/>
            <person name="Eisenstadt E."/>
            <person name="Fraser-Liggett C."/>
            <person name="Strausberg R."/>
            <person name="Galagan J."/>
            <person name="Birren B."/>
            <person name="Collins F.H."/>
        </authorList>
    </citation>
    <scope>NUCLEOTIDE SEQUENCE [LARGE SCALE GENOMIC DNA]</scope>
    <source>
        <strain evidence="12">JHB</strain>
    </source>
</reference>
<accession>B0XBQ0</accession>
<dbReference type="GO" id="GO:0005777">
    <property type="term" value="C:peroxisome"/>
    <property type="evidence" value="ECO:0007669"/>
    <property type="project" value="UniProtKB-SubCell"/>
</dbReference>
<keyword evidence="4" id="KW-0812">Transmembrane</keyword>
<keyword evidence="9" id="KW-0472">Membrane</keyword>
<dbReference type="KEGG" id="cqu:CpipJ_CPIJ016917"/>
<evidence type="ECO:0000259" key="11">
    <source>
        <dbReference type="Pfam" id="PF05644"/>
    </source>
</evidence>
<evidence type="ECO:0000256" key="9">
    <source>
        <dbReference type="ARBA" id="ARBA00023136"/>
    </source>
</evidence>
<dbReference type="InterPro" id="IPR008518">
    <property type="entry name" value="Mff/Tango-11"/>
</dbReference>
<dbReference type="OrthoDB" id="5986838at2759"/>
<keyword evidence="14" id="KW-1185">Reference proteome</keyword>
<gene>
    <name evidence="13" type="primary">6050472</name>
    <name evidence="12" type="ORF">CpipJ_CPIJ016917</name>
</gene>
<evidence type="ECO:0000256" key="3">
    <source>
        <dbReference type="ARBA" id="ARBA00009806"/>
    </source>
</evidence>
<keyword evidence="7" id="KW-0175">Coiled coil</keyword>
<dbReference type="eggNOG" id="ENOG502R96B">
    <property type="taxonomic scope" value="Eukaryota"/>
</dbReference>
<dbReference type="HOGENOM" id="CLU_2401806_0_0_1"/>
<dbReference type="EMBL" id="DS232648">
    <property type="protein sequence ID" value="EDS44399.1"/>
    <property type="molecule type" value="Genomic_DNA"/>
</dbReference>
<keyword evidence="6" id="KW-1133">Transmembrane helix</keyword>
<sequence>MARSASPGGFSNYEDDALYQNAAFTHDISEQMRVPKRIRATGGSYFDDEPELLSNGNGEINSWNYHNKIEMNVPDRIVVLGQDQHLGKLWKSD</sequence>
<evidence type="ECO:0000313" key="13">
    <source>
        <dbReference type="EnsemblMetazoa" id="CPIJ016917-PA"/>
    </source>
</evidence>
<evidence type="ECO:0000256" key="5">
    <source>
        <dbReference type="ARBA" id="ARBA00022787"/>
    </source>
</evidence>
<dbReference type="PANTHER" id="PTHR16501">
    <property type="entry name" value="TRANSPORT AND GOLGI ORGANIZATION PROTEIN 11"/>
    <property type="match status" value="1"/>
</dbReference>
<dbReference type="InParanoid" id="B0XBQ0"/>
<proteinExistence type="inferred from homology"/>
<reference evidence="13" key="2">
    <citation type="submission" date="2021-02" db="UniProtKB">
        <authorList>
            <consortium name="EnsemblMetazoa"/>
        </authorList>
    </citation>
    <scope>IDENTIFICATION</scope>
    <source>
        <strain evidence="13">JHB</strain>
    </source>
</reference>
<dbReference type="PANTHER" id="PTHR16501:SF6">
    <property type="entry name" value="TRANSPORT AND GOLGI ORGANIZATION PROTEIN 11"/>
    <property type="match status" value="1"/>
</dbReference>
<dbReference type="InterPro" id="IPR039433">
    <property type="entry name" value="Mff-like_dom"/>
</dbReference>
<keyword evidence="8" id="KW-0496">Mitochondrion</keyword>
<evidence type="ECO:0000256" key="8">
    <source>
        <dbReference type="ARBA" id="ARBA00023128"/>
    </source>
</evidence>
<evidence type="ECO:0000256" key="2">
    <source>
        <dbReference type="ARBA" id="ARBA00004275"/>
    </source>
</evidence>
<dbReference type="STRING" id="7176.B0XBQ0"/>
<dbReference type="Pfam" id="PF05644">
    <property type="entry name" value="Miff"/>
    <property type="match status" value="1"/>
</dbReference>
<protein>
    <submittedName>
        <fullName evidence="12">Transport and Golgi organization</fullName>
    </submittedName>
</protein>
<feature type="domain" description="Mff-like" evidence="11">
    <location>
        <begin position="12"/>
        <end position="87"/>
    </location>
</feature>
<comment type="similarity">
    <text evidence="3">Belongs to the Tango11 family.</text>
</comment>
<dbReference type="VEuPathDB" id="VectorBase:CPIJ016917"/>
<evidence type="ECO:0000256" key="4">
    <source>
        <dbReference type="ARBA" id="ARBA00022692"/>
    </source>
</evidence>
<comment type="subcellular location">
    <subcellularLocation>
        <location evidence="1">Mitochondrion outer membrane</location>
        <topology evidence="1">Single-pass type IV membrane protein</topology>
    </subcellularLocation>
    <subcellularLocation>
        <location evidence="2">Peroxisome</location>
    </subcellularLocation>
</comment>
<name>B0XBQ0_CULQU</name>
<evidence type="ECO:0000256" key="6">
    <source>
        <dbReference type="ARBA" id="ARBA00022989"/>
    </source>
</evidence>
<keyword evidence="10" id="KW-0576">Peroxisome</keyword>
<dbReference type="AlphaFoldDB" id="B0XBQ0"/>
<dbReference type="EnsemblMetazoa" id="CPIJ016917-RA">
    <property type="protein sequence ID" value="CPIJ016917-PA"/>
    <property type="gene ID" value="CPIJ016917"/>
</dbReference>
<keyword evidence="5" id="KW-1000">Mitochondrion outer membrane</keyword>
<organism>
    <name type="scientific">Culex quinquefasciatus</name>
    <name type="common">Southern house mosquito</name>
    <name type="synonym">Culex pungens</name>
    <dbReference type="NCBI Taxonomy" id="7176"/>
    <lineage>
        <taxon>Eukaryota</taxon>
        <taxon>Metazoa</taxon>
        <taxon>Ecdysozoa</taxon>
        <taxon>Arthropoda</taxon>
        <taxon>Hexapoda</taxon>
        <taxon>Insecta</taxon>
        <taxon>Pterygota</taxon>
        <taxon>Neoptera</taxon>
        <taxon>Endopterygota</taxon>
        <taxon>Diptera</taxon>
        <taxon>Nematocera</taxon>
        <taxon>Culicoidea</taxon>
        <taxon>Culicidae</taxon>
        <taxon>Culicinae</taxon>
        <taxon>Culicini</taxon>
        <taxon>Culex</taxon>
        <taxon>Culex</taxon>
    </lineage>
</organism>
<dbReference type="Proteomes" id="UP000002320">
    <property type="component" value="Unassembled WGS sequence"/>
</dbReference>
<evidence type="ECO:0000256" key="7">
    <source>
        <dbReference type="ARBA" id="ARBA00023054"/>
    </source>
</evidence>